<dbReference type="RefSeq" id="WP_085515998.1">
    <property type="nucleotide sequence ID" value="NZ_FXAW01000001.1"/>
</dbReference>
<keyword evidence="3" id="KW-1185">Reference proteome</keyword>
<dbReference type="Pfam" id="PF09345">
    <property type="entry name" value="SiaC"/>
    <property type="match status" value="1"/>
</dbReference>
<evidence type="ECO:0000313" key="3">
    <source>
        <dbReference type="Proteomes" id="UP000193804"/>
    </source>
</evidence>
<protein>
    <recommendedName>
        <fullName evidence="1">SiaC family regulatory phosphoprotein domain-containing protein</fullName>
    </recommendedName>
</protein>
<dbReference type="STRING" id="1028.SAMN05661096_01056"/>
<evidence type="ECO:0000313" key="2">
    <source>
        <dbReference type="EMBL" id="SMG18295.1"/>
    </source>
</evidence>
<gene>
    <name evidence="2" type="ORF">SAMN05661096_01056</name>
</gene>
<dbReference type="InterPro" id="IPR018530">
    <property type="entry name" value="SiaC"/>
</dbReference>
<organism evidence="2 3">
    <name type="scientific">Marivirga sericea</name>
    <dbReference type="NCBI Taxonomy" id="1028"/>
    <lineage>
        <taxon>Bacteria</taxon>
        <taxon>Pseudomonadati</taxon>
        <taxon>Bacteroidota</taxon>
        <taxon>Cytophagia</taxon>
        <taxon>Cytophagales</taxon>
        <taxon>Marivirgaceae</taxon>
        <taxon>Marivirga</taxon>
    </lineage>
</organism>
<proteinExistence type="predicted"/>
<dbReference type="OrthoDB" id="981596at2"/>
<dbReference type="EMBL" id="FXAW01000001">
    <property type="protein sequence ID" value="SMG18295.1"/>
    <property type="molecule type" value="Genomic_DNA"/>
</dbReference>
<dbReference type="Proteomes" id="UP000193804">
    <property type="component" value="Unassembled WGS sequence"/>
</dbReference>
<dbReference type="AlphaFoldDB" id="A0A1X7ISZ1"/>
<accession>A0A1X7ISZ1</accession>
<evidence type="ECO:0000259" key="1">
    <source>
        <dbReference type="Pfam" id="PF09345"/>
    </source>
</evidence>
<reference evidence="3" key="1">
    <citation type="submission" date="2017-04" db="EMBL/GenBank/DDBJ databases">
        <authorList>
            <person name="Varghese N."/>
            <person name="Submissions S."/>
        </authorList>
    </citation>
    <scope>NUCLEOTIDE SEQUENCE [LARGE SCALE GENOMIC DNA]</scope>
    <source>
        <strain evidence="3">DSM 4125</strain>
    </source>
</reference>
<sequence>MSVLEIPAKEAAPYVRFDEENGTLQIKGKSYDDDVVMLFNMLRSKLKAFGTKNPEKLDVNIYLKYFNTSSSKCLFDLLLDLKSLEDKGTVLSIMWNFVEGDEEMGEEIEDFRDSLDMKFDIEPLPDDLA</sequence>
<name>A0A1X7ISZ1_9BACT</name>
<feature type="domain" description="SiaC family regulatory phosphoprotein" evidence="1">
    <location>
        <begin position="6"/>
        <end position="123"/>
    </location>
</feature>